<feature type="domain" description="Calx-beta" evidence="5">
    <location>
        <begin position="621"/>
        <end position="686"/>
    </location>
</feature>
<keyword evidence="4" id="KW-1133">Transmembrane helix</keyword>
<dbReference type="GO" id="GO:0016020">
    <property type="term" value="C:membrane"/>
    <property type="evidence" value="ECO:0007669"/>
    <property type="project" value="InterPro"/>
</dbReference>
<keyword evidence="3" id="KW-0106">Calcium</keyword>
<proteinExistence type="predicted"/>
<dbReference type="SUPFAM" id="SSF141072">
    <property type="entry name" value="CalX-like"/>
    <property type="match status" value="2"/>
</dbReference>
<dbReference type="Proteomes" id="UP000230731">
    <property type="component" value="Unassembled WGS sequence"/>
</dbReference>
<dbReference type="InterPro" id="IPR003644">
    <property type="entry name" value="Calx_beta"/>
</dbReference>
<dbReference type="GO" id="GO:0007154">
    <property type="term" value="P:cell communication"/>
    <property type="evidence" value="ECO:0007669"/>
    <property type="project" value="InterPro"/>
</dbReference>
<feature type="transmembrane region" description="Helical" evidence="4">
    <location>
        <begin position="16"/>
        <end position="39"/>
    </location>
</feature>
<dbReference type="EMBL" id="PEZP01000003">
    <property type="protein sequence ID" value="PIT98510.1"/>
    <property type="molecule type" value="Genomic_DNA"/>
</dbReference>
<protein>
    <recommendedName>
        <fullName evidence="5">Calx-beta domain-containing protein</fullName>
    </recommendedName>
</protein>
<evidence type="ECO:0000313" key="6">
    <source>
        <dbReference type="EMBL" id="PIT98510.1"/>
    </source>
</evidence>
<gene>
    <name evidence="6" type="ORF">COT71_00220</name>
</gene>
<comment type="caution">
    <text evidence="6">The sequence shown here is derived from an EMBL/GenBank/DDBJ whole genome shotgun (WGS) entry which is preliminary data.</text>
</comment>
<accession>A0A2M6X0J0</accession>
<evidence type="ECO:0000256" key="3">
    <source>
        <dbReference type="ARBA" id="ARBA00022837"/>
    </source>
</evidence>
<dbReference type="AlphaFoldDB" id="A0A2M6X0J0"/>
<keyword evidence="4" id="KW-0812">Transmembrane</keyword>
<dbReference type="InterPro" id="IPR038081">
    <property type="entry name" value="CalX-like_sf"/>
</dbReference>
<evidence type="ECO:0000256" key="4">
    <source>
        <dbReference type="SAM" id="Phobius"/>
    </source>
</evidence>
<evidence type="ECO:0000313" key="7">
    <source>
        <dbReference type="Proteomes" id="UP000230731"/>
    </source>
</evidence>
<evidence type="ECO:0000256" key="2">
    <source>
        <dbReference type="ARBA" id="ARBA00022737"/>
    </source>
</evidence>
<reference evidence="7" key="1">
    <citation type="submission" date="2017-09" db="EMBL/GenBank/DDBJ databases">
        <title>Depth-based differentiation of microbial function through sediment-hosted aquifers and enrichment of novel symbionts in the deep terrestrial subsurface.</title>
        <authorList>
            <person name="Probst A.J."/>
            <person name="Ladd B."/>
            <person name="Jarett J.K."/>
            <person name="Geller-Mcgrath D.E."/>
            <person name="Sieber C.M.K."/>
            <person name="Emerson J.B."/>
            <person name="Anantharaman K."/>
            <person name="Thomas B.C."/>
            <person name="Malmstrom R."/>
            <person name="Stieglmeier M."/>
            <person name="Klingl A."/>
            <person name="Woyke T."/>
            <person name="Ryan C.M."/>
            <person name="Banfield J.F."/>
        </authorList>
    </citation>
    <scope>NUCLEOTIDE SEQUENCE [LARGE SCALE GENOMIC DNA]</scope>
</reference>
<name>A0A2M6X0J0_9BACT</name>
<keyword evidence="2" id="KW-0677">Repeat</keyword>
<dbReference type="Gene3D" id="2.60.40.2030">
    <property type="match status" value="1"/>
</dbReference>
<keyword evidence="1" id="KW-0732">Signal</keyword>
<organism evidence="6 7">
    <name type="scientific">Candidatus Andersenbacteria bacterium CG10_big_fil_rev_8_21_14_0_10_54_11</name>
    <dbReference type="NCBI Taxonomy" id="1974485"/>
    <lineage>
        <taxon>Bacteria</taxon>
        <taxon>Candidatus Anderseniibacteriota</taxon>
    </lineage>
</organism>
<sequence>MIFGNRFKLDASGQSLIELLVAVFVLALMAAVVVSLAILTSQMLFSSSRHTTGQALLNEHLEFLRSLPYEDVGFVDGGTFTGVVEPEEKREISGTTYSRRTYLSCETGTPAEKCLKRLEVFVHWLEPDGETRSVRAVTLAAPRLALFNCQACPDGTACHAALGICLPGAAPAEGVQTCTPGLLCPADGSLCPADGICRGAEAAYYQPPADAAAGSEGCVPGQLCSNGALCPYSGRCPIQACPTGSCPADQTCFNSYCYDSLWLYDHALSVGGSSSYQCAEQRCVTSLDCPDPCSVADGSLTLIYRCEPGWVPACRAGTGGGAAAASSSAGLSCEPVACPASGQCLNGQRCEEISSNTLCQEDSDCESGELCDTISRRCRAACPADAACTPYWGGAAQGCRPYAVSGVAGGAVEECSVDVVPVAPGALALTLTGPGIDQGLSTIGVVEGDDGETTTLNYHITLSGVPAGGLTGVVQSGLMIRDESGQAVNTVTSDGGAADYDAPVWIEFLPSDPVVGGRVEKDLPVVVQGDTLPENHEEFTVAVRVARSSAGAAVSLAPEKVAVTILNDDVELALAGETPAAEDPDGDTTVDVLITMNGATNGHSSSIYPGYSGSWAGIPAEVTFQTDDDGSGGAQADEDYIPESTVLTLPSGSGEATVPVTLTILQDGEAEGEEYFVVRLSDPTPDALVAVVDDTGQVVIAANK</sequence>
<dbReference type="Pfam" id="PF03160">
    <property type="entry name" value="Calx-beta"/>
    <property type="match status" value="2"/>
</dbReference>
<feature type="domain" description="Calx-beta" evidence="5">
    <location>
        <begin position="517"/>
        <end position="569"/>
    </location>
</feature>
<evidence type="ECO:0000256" key="1">
    <source>
        <dbReference type="ARBA" id="ARBA00022729"/>
    </source>
</evidence>
<evidence type="ECO:0000259" key="5">
    <source>
        <dbReference type="Pfam" id="PF03160"/>
    </source>
</evidence>
<keyword evidence="4" id="KW-0472">Membrane</keyword>